<feature type="transmembrane region" description="Helical" evidence="1">
    <location>
        <begin position="104"/>
        <end position="137"/>
    </location>
</feature>
<protein>
    <recommendedName>
        <fullName evidence="4">Glycosyltransferase RgtA/B/C/D-like domain-containing protein</fullName>
    </recommendedName>
</protein>
<keyword evidence="1" id="KW-1133">Transmembrane helix</keyword>
<keyword evidence="3" id="KW-1185">Reference proteome</keyword>
<proteinExistence type="predicted"/>
<accession>A0AAU0F803</accession>
<feature type="transmembrane region" description="Helical" evidence="1">
    <location>
        <begin position="149"/>
        <end position="178"/>
    </location>
</feature>
<evidence type="ECO:0000256" key="1">
    <source>
        <dbReference type="SAM" id="Phobius"/>
    </source>
</evidence>
<dbReference type="EMBL" id="CP136426">
    <property type="protein sequence ID" value="WOC52940.1"/>
    <property type="molecule type" value="Genomic_DNA"/>
</dbReference>
<feature type="transmembrane region" description="Helical" evidence="1">
    <location>
        <begin position="9"/>
        <end position="28"/>
    </location>
</feature>
<dbReference type="KEGG" id="bpor:BPO_2293"/>
<keyword evidence="1" id="KW-0812">Transmembrane</keyword>
<dbReference type="Proteomes" id="UP001432059">
    <property type="component" value="Chromosome"/>
</dbReference>
<dbReference type="AlphaFoldDB" id="A0AAU0F803"/>
<evidence type="ECO:0008006" key="4">
    <source>
        <dbReference type="Google" id="ProtNLM"/>
    </source>
</evidence>
<feature type="transmembrane region" description="Helical" evidence="1">
    <location>
        <begin position="288"/>
        <end position="306"/>
    </location>
</feature>
<feature type="transmembrane region" description="Helical" evidence="1">
    <location>
        <begin position="341"/>
        <end position="362"/>
    </location>
</feature>
<organism evidence="2 3">
    <name type="scientific">Bergeyella porcorum</name>
    <dbReference type="NCBI Taxonomy" id="1735111"/>
    <lineage>
        <taxon>Bacteria</taxon>
        <taxon>Pseudomonadati</taxon>
        <taxon>Bacteroidota</taxon>
        <taxon>Flavobacteriia</taxon>
        <taxon>Flavobacteriales</taxon>
        <taxon>Weeksellaceae</taxon>
        <taxon>Bergeyella</taxon>
    </lineage>
</organism>
<keyword evidence="1" id="KW-0472">Membrane</keyword>
<feature type="transmembrane region" description="Helical" evidence="1">
    <location>
        <begin position="66"/>
        <end position="92"/>
    </location>
</feature>
<sequence length="441" mass="50907">MNRRIEDKILQTIIVIITLVMTILRFLLNEKGGVSPDSIRFMRTAEVFPIIDNTTAPLGYPLSLKLFTYFGIELFWASKIVGILAVLFIIYFAGEKKFYHKETIITTALFSFVSIFSFTLSEALILPFVFLFVYVARQIIICQLQGYKAFFLLSLLLIALFNIRYPAVFFMGATFLFGMLNFKKTHYSKIFMLAGLAGDVFVIIYKLLFINHFNENYIENFLEIGLHPTSKLITEFFQGILTTFNPFIHIANPSGGIINYGIYGVGFISIAIIVYIFIKSDFSESEKFLIFTGLFGIICSFFIQYFYSVDAINYRLLAPFSFPIWLVFFRKLWSFIGKYTYIIPILSLLTGLAFIILSHGNYLDNRKAITNFLEEENLKNVPLKFFIENEKELDKIQIAELISTVNPNIKITFTPKDTLQKTTLTQYKVLQKVKIDTNKFQ</sequence>
<reference evidence="2" key="1">
    <citation type="submission" date="2023-10" db="EMBL/GenBank/DDBJ databases">
        <title>Characterization and whole genome sequencing of a novel strain of Bergeyella porcorum QD2021 isolated from pig.</title>
        <authorList>
            <person name="Liu G."/>
            <person name="Chen C."/>
            <person name="Han X."/>
        </authorList>
    </citation>
    <scope>NUCLEOTIDE SEQUENCE</scope>
    <source>
        <strain evidence="2">QD2021</strain>
    </source>
</reference>
<name>A0AAU0F803_9FLAO</name>
<evidence type="ECO:0000313" key="2">
    <source>
        <dbReference type="EMBL" id="WOC52940.1"/>
    </source>
</evidence>
<feature type="transmembrane region" description="Helical" evidence="1">
    <location>
        <begin position="312"/>
        <end position="329"/>
    </location>
</feature>
<feature type="transmembrane region" description="Helical" evidence="1">
    <location>
        <begin position="257"/>
        <end position="276"/>
    </location>
</feature>
<feature type="transmembrane region" description="Helical" evidence="1">
    <location>
        <begin position="190"/>
        <end position="210"/>
    </location>
</feature>
<evidence type="ECO:0000313" key="3">
    <source>
        <dbReference type="Proteomes" id="UP001432059"/>
    </source>
</evidence>
<gene>
    <name evidence="2" type="ORF">BPO_2293</name>
</gene>